<sequence length="323" mass="34999">MHRADAAPSTGTDDERITAEIQAWVCSTPLQGLVTHFGGTWPDGDLTDVLRFLDDFSAHHWDFRGGRERPDAREPDLDPATATLVLDAAAALGLIHPVPPARPAYAHLVVLGGLAHACVRRVAYAAHLLRAGLPVSGEVAVLGSFRPLSDWERRTLADAGLPADETEVDVLDAAVRRVFEVTAPAEQDGIDTGHPHHSWSSRTYRPDRLPPIRVLAAPSSEPEQRRAHTADTQRFWAGHVRLAPGDKVLMVTAPIYVPFQHCDALRTLAVPYGCAIDTVGVDPTLADLAVLPEQTLTPGRYLQEIRSAIRSMRALHTAASQPG</sequence>
<organism evidence="1 2">
    <name type="scientific">Micromonospora trifolii</name>
    <dbReference type="NCBI Taxonomy" id="2911208"/>
    <lineage>
        <taxon>Bacteria</taxon>
        <taxon>Bacillati</taxon>
        <taxon>Actinomycetota</taxon>
        <taxon>Actinomycetes</taxon>
        <taxon>Micromonosporales</taxon>
        <taxon>Micromonosporaceae</taxon>
        <taxon>Micromonospora</taxon>
    </lineage>
</organism>
<evidence type="ECO:0000313" key="2">
    <source>
        <dbReference type="Proteomes" id="UP001201629"/>
    </source>
</evidence>
<keyword evidence="2" id="KW-1185">Reference proteome</keyword>
<protein>
    <submittedName>
        <fullName evidence="1">Uncharacterized protein</fullName>
    </submittedName>
</protein>
<name>A0ABS9NAG6_9ACTN</name>
<proteinExistence type="predicted"/>
<accession>A0ABS9NAG6</accession>
<reference evidence="1 2" key="1">
    <citation type="submission" date="2022-01" db="EMBL/GenBank/DDBJ databases">
        <authorList>
            <person name="Riesco R."/>
            <person name="Trujillo M.E."/>
        </authorList>
    </citation>
    <scope>NUCLEOTIDE SEQUENCE [LARGE SCALE GENOMIC DNA]</scope>
    <source>
        <strain evidence="1 2">NIE79</strain>
    </source>
</reference>
<dbReference type="Proteomes" id="UP001201629">
    <property type="component" value="Unassembled WGS sequence"/>
</dbReference>
<comment type="caution">
    <text evidence="1">The sequence shown here is derived from an EMBL/GenBank/DDBJ whole genome shotgun (WGS) entry which is preliminary data.</text>
</comment>
<dbReference type="EMBL" id="JAKKFD010000061">
    <property type="protein sequence ID" value="MCG5446947.1"/>
    <property type="molecule type" value="Genomic_DNA"/>
</dbReference>
<gene>
    <name evidence="1" type="ORF">NIE79_005682</name>
</gene>
<evidence type="ECO:0000313" key="1">
    <source>
        <dbReference type="EMBL" id="MCG5446947.1"/>
    </source>
</evidence>
<dbReference type="RefSeq" id="WP_238681812.1">
    <property type="nucleotide sequence ID" value="NZ_JAKKFD010000061.1"/>
</dbReference>